<gene>
    <name evidence="3" type="ORF">E6K71_04130</name>
</gene>
<dbReference type="EMBL" id="VBOR01000053">
    <property type="protein sequence ID" value="TMQ49705.1"/>
    <property type="molecule type" value="Genomic_DNA"/>
</dbReference>
<name>A0A538SEA3_UNCEI</name>
<organism evidence="3 4">
    <name type="scientific">Eiseniibacteriota bacterium</name>
    <dbReference type="NCBI Taxonomy" id="2212470"/>
    <lineage>
        <taxon>Bacteria</taxon>
        <taxon>Candidatus Eiseniibacteriota</taxon>
    </lineage>
</organism>
<feature type="region of interest" description="Disordered" evidence="1">
    <location>
        <begin position="226"/>
        <end position="269"/>
    </location>
</feature>
<comment type="caution">
    <text evidence="3">The sequence shown here is derived from an EMBL/GenBank/DDBJ whole genome shotgun (WGS) entry which is preliminary data.</text>
</comment>
<evidence type="ECO:0000313" key="4">
    <source>
        <dbReference type="Proteomes" id="UP000316292"/>
    </source>
</evidence>
<sequence>MRRIRIAFLSLLFSCGTLLSPLLIHASAAEDLTGKTLKPAIGVKFGVESALGSLLGGTLTGDVTQVVVRRDEPTKIVLAVTYKGFQGGRLWCEVTGSDRKTLRPVKRSPPVTLEDTASEVECTMELDPSAPENTNVRSEYVRVCVAKPEKTTPSYVKAYELSKPWRTGIRPENVVLTVTPKPIGTTQSLGPTPSAPIPPRLILLSAPGGAMPGSSPQLIMRRSVVPAPAPTTGGTASSSQAMTAQPPPGQAAAAPSSGQAVTGSGGSSSINNRVLIRNANLMTPNTAVIMRTDMVVKMLPPSATVAPINQNQFGVPAEDQNRGAKGPAAIAVEPLAELRSEDIVLDASHVLGVYPKFYPDQQPSSGLFYFLPYIYSLRWTEDGGYDMRMIYSATRSEGQAGEVAIAARLDAGLGIRERQIASDLMAAYAKSHGLPFTALRAMPIDSISVSISDDLRRYSIPADKIAITGLSDFLGQIDVSWLADPVTKESLLQALVEDMGISGRVTLFPSGGKLPPIEVPLRIRLADFVTFGPFRWNRAEPWRNQTLYPIRLKYLNALVLDSSSRPIVYSWDLSSTLVPPQGRAQWIAGSVPGWIDSQAKRVWLEYAVDATCANLTTRRPRPR</sequence>
<proteinExistence type="predicted"/>
<accession>A0A538SEA3</accession>
<feature type="signal peptide" evidence="2">
    <location>
        <begin position="1"/>
        <end position="26"/>
    </location>
</feature>
<protein>
    <submittedName>
        <fullName evidence="3">Uncharacterized protein</fullName>
    </submittedName>
</protein>
<evidence type="ECO:0000256" key="2">
    <source>
        <dbReference type="SAM" id="SignalP"/>
    </source>
</evidence>
<feature type="chain" id="PRO_5022114662" evidence="2">
    <location>
        <begin position="27"/>
        <end position="623"/>
    </location>
</feature>
<dbReference type="AlphaFoldDB" id="A0A538SEA3"/>
<feature type="compositionally biased region" description="Polar residues" evidence="1">
    <location>
        <begin position="232"/>
        <end position="243"/>
    </location>
</feature>
<keyword evidence="2" id="KW-0732">Signal</keyword>
<evidence type="ECO:0000256" key="1">
    <source>
        <dbReference type="SAM" id="MobiDB-lite"/>
    </source>
</evidence>
<evidence type="ECO:0000313" key="3">
    <source>
        <dbReference type="EMBL" id="TMQ49705.1"/>
    </source>
</evidence>
<dbReference type="Proteomes" id="UP000316292">
    <property type="component" value="Unassembled WGS sequence"/>
</dbReference>
<reference evidence="3 4" key="1">
    <citation type="journal article" date="2019" name="Nat. Microbiol.">
        <title>Mediterranean grassland soil C-N compound turnover is dependent on rainfall and depth, and is mediated by genomically divergent microorganisms.</title>
        <authorList>
            <person name="Diamond S."/>
            <person name="Andeer P.F."/>
            <person name="Li Z."/>
            <person name="Crits-Christoph A."/>
            <person name="Burstein D."/>
            <person name="Anantharaman K."/>
            <person name="Lane K.R."/>
            <person name="Thomas B.C."/>
            <person name="Pan C."/>
            <person name="Northen T.R."/>
            <person name="Banfield J.F."/>
        </authorList>
    </citation>
    <scope>NUCLEOTIDE SEQUENCE [LARGE SCALE GENOMIC DNA]</scope>
    <source>
        <strain evidence="3">WS_1</strain>
    </source>
</reference>
<feature type="compositionally biased region" description="Low complexity" evidence="1">
    <location>
        <begin position="250"/>
        <end position="260"/>
    </location>
</feature>